<dbReference type="InterPro" id="IPR021391">
    <property type="entry name" value="DUF3027"/>
</dbReference>
<feature type="compositionally biased region" description="Basic and acidic residues" evidence="1">
    <location>
        <begin position="212"/>
        <end position="232"/>
    </location>
</feature>
<dbReference type="PATRIC" id="fig|1544416.3.peg.1566"/>
<feature type="region of interest" description="Disordered" evidence="1">
    <location>
        <begin position="210"/>
        <end position="232"/>
    </location>
</feature>
<dbReference type="AlphaFoldDB" id="A0A0Q0YM27"/>
<accession>A0A0Q0YM27</accession>
<organism evidence="2 3">
    <name type="scientific">Corynebacterium oculi</name>
    <dbReference type="NCBI Taxonomy" id="1544416"/>
    <lineage>
        <taxon>Bacteria</taxon>
        <taxon>Bacillati</taxon>
        <taxon>Actinomycetota</taxon>
        <taxon>Actinomycetes</taxon>
        <taxon>Mycobacteriales</taxon>
        <taxon>Corynebacteriaceae</taxon>
        <taxon>Corynebacterium</taxon>
    </lineage>
</organism>
<gene>
    <name evidence="2" type="ORF">Cocul_01560</name>
</gene>
<evidence type="ECO:0000313" key="3">
    <source>
        <dbReference type="Proteomes" id="UP000050517"/>
    </source>
</evidence>
<evidence type="ECO:0000313" key="2">
    <source>
        <dbReference type="EMBL" id="KQB83492.1"/>
    </source>
</evidence>
<evidence type="ECO:0000256" key="1">
    <source>
        <dbReference type="SAM" id="MobiDB-lite"/>
    </source>
</evidence>
<dbReference type="STRING" id="1544416.Cocul_01560"/>
<protein>
    <recommendedName>
        <fullName evidence="4">DUF3027 domain-containing protein</fullName>
    </recommendedName>
</protein>
<name>A0A0Q0YM27_9CORY</name>
<proteinExistence type="predicted"/>
<dbReference type="Pfam" id="PF11228">
    <property type="entry name" value="DUF3027"/>
    <property type="match status" value="1"/>
</dbReference>
<dbReference type="EMBL" id="LKST01000003">
    <property type="protein sequence ID" value="KQB83492.1"/>
    <property type="molecule type" value="Genomic_DNA"/>
</dbReference>
<comment type="caution">
    <text evidence="2">The sequence shown here is derived from an EMBL/GenBank/DDBJ whole genome shotgun (WGS) entry which is preliminary data.</text>
</comment>
<dbReference type="RefSeq" id="WP_055122685.1">
    <property type="nucleotide sequence ID" value="NZ_LKST01000003.1"/>
</dbReference>
<dbReference type="Proteomes" id="UP000050517">
    <property type="component" value="Unassembled WGS sequence"/>
</dbReference>
<evidence type="ECO:0008006" key="4">
    <source>
        <dbReference type="Google" id="ProtNLM"/>
    </source>
</evidence>
<keyword evidence="3" id="KW-1185">Reference proteome</keyword>
<reference evidence="2 3" key="1">
    <citation type="submission" date="2015-10" db="EMBL/GenBank/DDBJ databases">
        <title>Corynebacteirum lowii and Corynebacterium oculi species nova, derived from human clinical disease and and emended description of Corynebacterium mastiditis.</title>
        <authorList>
            <person name="Bernard K."/>
            <person name="Pacheco A.L."/>
            <person name="Mcdougall C."/>
            <person name="Burtx T."/>
            <person name="Weibe D."/>
            <person name="Tyler S."/>
            <person name="Olson A.B."/>
            <person name="Cnockaert M."/>
            <person name="Eguchi H."/>
            <person name="Kuwahara T."/>
            <person name="Nakayama-Imaohji H."/>
            <person name="Boudewijins M."/>
            <person name="Van Hoecke F."/>
            <person name="Bernier A.-M."/>
            <person name="Vandamme P."/>
        </authorList>
    </citation>
    <scope>NUCLEOTIDE SEQUENCE [LARGE SCALE GENOMIC DNA]</scope>
    <source>
        <strain evidence="2 3">NML 130210</strain>
    </source>
</reference>
<dbReference type="OrthoDB" id="3210158at2"/>
<sequence length="232" mass="25191">MGFVPTQRYGKKDRTKNPLFSRRATDVAAEALVDLGEEAGDHVGVQPVDRNAAIHRFAADIPGYAGWEWQVVVACAPGSRKVTVNEVSLVPAPHGEALRAPQWVPWAERVQPGDLHPGDLMPPEPGDKRLNSTPQGHELSEAGLTEAVQRWRTGDFGPTSEFAEKAALHCGNCAFYLGIGEQWGKNFGVCANEYSADGHLVHASYGCGAHSETPRESSHPTARAFDDERPIF</sequence>
<feature type="region of interest" description="Disordered" evidence="1">
    <location>
        <begin position="113"/>
        <end position="136"/>
    </location>
</feature>